<protein>
    <submittedName>
        <fullName evidence="5">GlxA family transcriptional regulator</fullName>
    </submittedName>
</protein>
<dbReference type="InterPro" id="IPR018062">
    <property type="entry name" value="HTH_AraC-typ_CS"/>
</dbReference>
<keyword evidence="1" id="KW-0805">Transcription regulation</keyword>
<keyword evidence="2" id="KW-0238">DNA-binding</keyword>
<dbReference type="InterPro" id="IPR009057">
    <property type="entry name" value="Homeodomain-like_sf"/>
</dbReference>
<dbReference type="EMBL" id="VHSH01000009">
    <property type="protein sequence ID" value="TQV75798.1"/>
    <property type="molecule type" value="Genomic_DNA"/>
</dbReference>
<dbReference type="GO" id="GO:0003700">
    <property type="term" value="F:DNA-binding transcription factor activity"/>
    <property type="evidence" value="ECO:0007669"/>
    <property type="project" value="InterPro"/>
</dbReference>
<dbReference type="InterPro" id="IPR018060">
    <property type="entry name" value="HTH_AraC"/>
</dbReference>
<dbReference type="OrthoDB" id="9793400at2"/>
<sequence length="346" mass="38828">MSDHANGRLREPRETGRDGPIRFGFLMIPQFTLTSFAAAIDCLRAANRVAEQQVCSWHILSEDAAPVASSSGIEIAVDQAISNEDKWDVLVVCSGFQPEAAETKKTLNYVRRLSRFGSIVGGIETGAYVLAAAQVLNDQECTVHWELFDGFVQRYPEARAVTRLFVINEMNFTCGGHLAVVDLMIALLSRWLRDNEVSRLSSLFMHDIRRSTAEEFSKVQSQELSTVNSGKVLKAIEIMRDNIETVVDRREIAAYVGVSLRQLERLFNRHLGLSPASYYKRLRLNKAKQLLHYSSLSITEIAIICGFTSMSHFSKSYREFFGISPKFSRKVGPVIGGQRQELRSGL</sequence>
<comment type="caution">
    <text evidence="5">The sequence shown here is derived from an EMBL/GenBank/DDBJ whole genome shotgun (WGS) entry which is preliminary data.</text>
</comment>
<dbReference type="InterPro" id="IPR020449">
    <property type="entry name" value="Tscrpt_reg_AraC-type_HTH"/>
</dbReference>
<evidence type="ECO:0000256" key="1">
    <source>
        <dbReference type="ARBA" id="ARBA00023015"/>
    </source>
</evidence>
<dbReference type="InterPro" id="IPR029062">
    <property type="entry name" value="Class_I_gatase-like"/>
</dbReference>
<dbReference type="SUPFAM" id="SSF52317">
    <property type="entry name" value="Class I glutamine amidotransferase-like"/>
    <property type="match status" value="1"/>
</dbReference>
<dbReference type="Gene3D" id="3.40.50.880">
    <property type="match status" value="1"/>
</dbReference>
<keyword evidence="6" id="KW-1185">Reference proteome</keyword>
<dbReference type="GO" id="GO:0043565">
    <property type="term" value="F:sequence-specific DNA binding"/>
    <property type="evidence" value="ECO:0007669"/>
    <property type="project" value="InterPro"/>
</dbReference>
<evidence type="ECO:0000259" key="4">
    <source>
        <dbReference type="PROSITE" id="PS01124"/>
    </source>
</evidence>
<dbReference type="Pfam" id="PF01965">
    <property type="entry name" value="DJ-1_PfpI"/>
    <property type="match status" value="1"/>
</dbReference>
<dbReference type="PANTHER" id="PTHR43130">
    <property type="entry name" value="ARAC-FAMILY TRANSCRIPTIONAL REGULATOR"/>
    <property type="match status" value="1"/>
</dbReference>
<evidence type="ECO:0000256" key="3">
    <source>
        <dbReference type="ARBA" id="ARBA00023163"/>
    </source>
</evidence>
<dbReference type="CDD" id="cd03136">
    <property type="entry name" value="GATase1_AraC_ArgR_like"/>
    <property type="match status" value="1"/>
</dbReference>
<dbReference type="AlphaFoldDB" id="A0A545TF13"/>
<organism evidence="5 6">
    <name type="scientific">Denitrobaculum tricleocarpae</name>
    <dbReference type="NCBI Taxonomy" id="2591009"/>
    <lineage>
        <taxon>Bacteria</taxon>
        <taxon>Pseudomonadati</taxon>
        <taxon>Pseudomonadota</taxon>
        <taxon>Alphaproteobacteria</taxon>
        <taxon>Rhodospirillales</taxon>
        <taxon>Rhodospirillaceae</taxon>
        <taxon>Denitrobaculum</taxon>
    </lineage>
</organism>
<dbReference type="PROSITE" id="PS01124">
    <property type="entry name" value="HTH_ARAC_FAMILY_2"/>
    <property type="match status" value="1"/>
</dbReference>
<dbReference type="Gene3D" id="1.10.10.60">
    <property type="entry name" value="Homeodomain-like"/>
    <property type="match status" value="1"/>
</dbReference>
<dbReference type="Pfam" id="PF12833">
    <property type="entry name" value="HTH_18"/>
    <property type="match status" value="1"/>
</dbReference>
<evidence type="ECO:0000256" key="2">
    <source>
        <dbReference type="ARBA" id="ARBA00023125"/>
    </source>
</evidence>
<dbReference type="SUPFAM" id="SSF46689">
    <property type="entry name" value="Homeodomain-like"/>
    <property type="match status" value="2"/>
</dbReference>
<dbReference type="PRINTS" id="PR00032">
    <property type="entry name" value="HTHARAC"/>
</dbReference>
<dbReference type="PANTHER" id="PTHR43130:SF3">
    <property type="entry name" value="HTH-TYPE TRANSCRIPTIONAL REGULATOR RV1931C"/>
    <property type="match status" value="1"/>
</dbReference>
<dbReference type="InterPro" id="IPR002818">
    <property type="entry name" value="DJ-1/PfpI"/>
</dbReference>
<accession>A0A545TF13</accession>
<proteinExistence type="predicted"/>
<feature type="domain" description="HTH araC/xylS-type" evidence="4">
    <location>
        <begin position="233"/>
        <end position="331"/>
    </location>
</feature>
<evidence type="ECO:0000313" key="6">
    <source>
        <dbReference type="Proteomes" id="UP000315252"/>
    </source>
</evidence>
<name>A0A545TF13_9PROT</name>
<dbReference type="Proteomes" id="UP000315252">
    <property type="component" value="Unassembled WGS sequence"/>
</dbReference>
<evidence type="ECO:0000313" key="5">
    <source>
        <dbReference type="EMBL" id="TQV75798.1"/>
    </source>
</evidence>
<gene>
    <name evidence="5" type="ORF">FKG95_23075</name>
</gene>
<dbReference type="InterPro" id="IPR052158">
    <property type="entry name" value="INH-QAR"/>
</dbReference>
<dbReference type="SMART" id="SM00342">
    <property type="entry name" value="HTH_ARAC"/>
    <property type="match status" value="1"/>
</dbReference>
<dbReference type="PROSITE" id="PS00041">
    <property type="entry name" value="HTH_ARAC_FAMILY_1"/>
    <property type="match status" value="1"/>
</dbReference>
<reference evidence="5 6" key="1">
    <citation type="submission" date="2019-06" db="EMBL/GenBank/DDBJ databases">
        <title>Whole genome sequence for Rhodospirillaceae sp. R148.</title>
        <authorList>
            <person name="Wang G."/>
        </authorList>
    </citation>
    <scope>NUCLEOTIDE SEQUENCE [LARGE SCALE GENOMIC DNA]</scope>
    <source>
        <strain evidence="5 6">R148</strain>
    </source>
</reference>
<keyword evidence="3" id="KW-0804">Transcription</keyword>